<comment type="caution">
    <text evidence="5">The sequence shown here is derived from an EMBL/GenBank/DDBJ whole genome shotgun (WGS) entry which is preliminary data.</text>
</comment>
<dbReference type="SUPFAM" id="SSF52540">
    <property type="entry name" value="P-loop containing nucleoside triphosphate hydrolases"/>
    <property type="match status" value="1"/>
</dbReference>
<keyword evidence="2" id="KW-0547">Nucleotide-binding</keyword>
<name>A0A554A141_9BACI</name>
<dbReference type="InterPro" id="IPR027417">
    <property type="entry name" value="P-loop_NTPase"/>
</dbReference>
<keyword evidence="3 5" id="KW-0067">ATP-binding</keyword>
<dbReference type="PANTHER" id="PTHR42781">
    <property type="entry name" value="SPERMIDINE/PUTRESCINE IMPORT ATP-BINDING PROTEIN POTA"/>
    <property type="match status" value="1"/>
</dbReference>
<evidence type="ECO:0000256" key="2">
    <source>
        <dbReference type="ARBA" id="ARBA00022741"/>
    </source>
</evidence>
<evidence type="ECO:0000256" key="3">
    <source>
        <dbReference type="ARBA" id="ARBA00022840"/>
    </source>
</evidence>
<proteinExistence type="predicted"/>
<dbReference type="GO" id="GO:0005524">
    <property type="term" value="F:ATP binding"/>
    <property type="evidence" value="ECO:0007669"/>
    <property type="project" value="UniProtKB-KW"/>
</dbReference>
<dbReference type="InterPro" id="IPR017871">
    <property type="entry name" value="ABC_transporter-like_CS"/>
</dbReference>
<keyword evidence="6" id="KW-1185">Reference proteome</keyword>
<dbReference type="GO" id="GO:0016887">
    <property type="term" value="F:ATP hydrolysis activity"/>
    <property type="evidence" value="ECO:0007669"/>
    <property type="project" value="InterPro"/>
</dbReference>
<dbReference type="PANTHER" id="PTHR42781:SF8">
    <property type="entry name" value="BICARBONATE TRANSPORT ATP-BINDING PROTEIN CMPC"/>
    <property type="match status" value="1"/>
</dbReference>
<gene>
    <name evidence="5" type="ORF">FN960_06350</name>
</gene>
<dbReference type="SMART" id="SM00382">
    <property type="entry name" value="AAA"/>
    <property type="match status" value="1"/>
</dbReference>
<evidence type="ECO:0000256" key="1">
    <source>
        <dbReference type="ARBA" id="ARBA00022448"/>
    </source>
</evidence>
<dbReference type="InterPro" id="IPR050093">
    <property type="entry name" value="ABC_SmlMolc_Importer"/>
</dbReference>
<accession>A0A554A141</accession>
<dbReference type="Pfam" id="PF00005">
    <property type="entry name" value="ABC_tran"/>
    <property type="match status" value="1"/>
</dbReference>
<evidence type="ECO:0000313" key="6">
    <source>
        <dbReference type="Proteomes" id="UP000318521"/>
    </source>
</evidence>
<evidence type="ECO:0000259" key="4">
    <source>
        <dbReference type="PROSITE" id="PS50893"/>
    </source>
</evidence>
<dbReference type="PROSITE" id="PS00211">
    <property type="entry name" value="ABC_TRANSPORTER_1"/>
    <property type="match status" value="1"/>
</dbReference>
<dbReference type="InterPro" id="IPR003439">
    <property type="entry name" value="ABC_transporter-like_ATP-bd"/>
</dbReference>
<dbReference type="OrthoDB" id="9802264at2"/>
<dbReference type="Proteomes" id="UP000318521">
    <property type="component" value="Unassembled WGS sequence"/>
</dbReference>
<organism evidence="5 6">
    <name type="scientific">Alkalicoccobacillus porphyridii</name>
    <dbReference type="NCBI Taxonomy" id="2597270"/>
    <lineage>
        <taxon>Bacteria</taxon>
        <taxon>Bacillati</taxon>
        <taxon>Bacillota</taxon>
        <taxon>Bacilli</taxon>
        <taxon>Bacillales</taxon>
        <taxon>Bacillaceae</taxon>
        <taxon>Alkalicoccobacillus</taxon>
    </lineage>
</organism>
<sequence length="252" mass="27777">MSLVVSEVNKSFGQGSSKKHVLKDISFTGKEHEFICILGHSGCGKSTLLNVLAGFSAPDDGSVTVNEKAIKGPHRERGVVFQEHALFPWYTVLDNIAMGPSLEGLSKSESREIASSYLELVGLSDCADQFPNQLSGGMKQRVGIARALANKPRILLMDEPFGALDILTRETMRKELLSIWLQLKTMVIFVTHSIEEAVHLADRVLVMKHGEIALNKEITLERPRKSDDSEFISISKELQSVLETIESTRGVS</sequence>
<dbReference type="EMBL" id="VLXZ01000003">
    <property type="protein sequence ID" value="TSB47356.1"/>
    <property type="molecule type" value="Genomic_DNA"/>
</dbReference>
<evidence type="ECO:0000313" key="5">
    <source>
        <dbReference type="EMBL" id="TSB47356.1"/>
    </source>
</evidence>
<dbReference type="Gene3D" id="3.40.50.300">
    <property type="entry name" value="P-loop containing nucleotide triphosphate hydrolases"/>
    <property type="match status" value="1"/>
</dbReference>
<reference evidence="5 6" key="1">
    <citation type="submission" date="2019-07" db="EMBL/GenBank/DDBJ databases">
        <authorList>
            <person name="Park Y.J."/>
            <person name="Jeong S.E."/>
            <person name="Jung H.S."/>
        </authorList>
    </citation>
    <scope>NUCLEOTIDE SEQUENCE [LARGE SCALE GENOMIC DNA]</scope>
    <source>
        <strain evidence="6">P16(2019)</strain>
    </source>
</reference>
<dbReference type="InterPro" id="IPR003593">
    <property type="entry name" value="AAA+_ATPase"/>
</dbReference>
<feature type="domain" description="ABC transporter" evidence="4">
    <location>
        <begin position="3"/>
        <end position="234"/>
    </location>
</feature>
<dbReference type="AlphaFoldDB" id="A0A554A141"/>
<keyword evidence="1" id="KW-0813">Transport</keyword>
<protein>
    <submittedName>
        <fullName evidence="5">ABC transporter ATP-binding protein</fullName>
    </submittedName>
</protein>
<dbReference type="CDD" id="cd03293">
    <property type="entry name" value="ABC_NrtD_SsuB_transporters"/>
    <property type="match status" value="1"/>
</dbReference>
<dbReference type="PROSITE" id="PS50893">
    <property type="entry name" value="ABC_TRANSPORTER_2"/>
    <property type="match status" value="1"/>
</dbReference>
<dbReference type="RefSeq" id="WP_143847855.1">
    <property type="nucleotide sequence ID" value="NZ_VLXZ01000003.1"/>
</dbReference>